<gene>
    <name evidence="1" type="ORF">CK203_099351</name>
</gene>
<name>A0A438DF87_VITVI</name>
<sequence>MQLMRYDVVDQCGEGDSERITTHCMFLMLFRMERPHPQEKKYNRQQELLFELGAITKSLTKYGNANKLEKNGNSSMSCNYSAFKA</sequence>
<proteinExistence type="predicted"/>
<evidence type="ECO:0000313" key="2">
    <source>
        <dbReference type="Proteomes" id="UP000288805"/>
    </source>
</evidence>
<comment type="caution">
    <text evidence="1">The sequence shown here is derived from an EMBL/GenBank/DDBJ whole genome shotgun (WGS) entry which is preliminary data.</text>
</comment>
<dbReference type="EMBL" id="QGNW01001658">
    <property type="protein sequence ID" value="RVW34066.1"/>
    <property type="molecule type" value="Genomic_DNA"/>
</dbReference>
<dbReference type="AlphaFoldDB" id="A0A438DF87"/>
<protein>
    <submittedName>
        <fullName evidence="1">Uncharacterized protein</fullName>
    </submittedName>
</protein>
<organism evidence="1 2">
    <name type="scientific">Vitis vinifera</name>
    <name type="common">Grape</name>
    <dbReference type="NCBI Taxonomy" id="29760"/>
    <lineage>
        <taxon>Eukaryota</taxon>
        <taxon>Viridiplantae</taxon>
        <taxon>Streptophyta</taxon>
        <taxon>Embryophyta</taxon>
        <taxon>Tracheophyta</taxon>
        <taxon>Spermatophyta</taxon>
        <taxon>Magnoliopsida</taxon>
        <taxon>eudicotyledons</taxon>
        <taxon>Gunneridae</taxon>
        <taxon>Pentapetalae</taxon>
        <taxon>rosids</taxon>
        <taxon>Vitales</taxon>
        <taxon>Vitaceae</taxon>
        <taxon>Viteae</taxon>
        <taxon>Vitis</taxon>
    </lineage>
</organism>
<accession>A0A438DF87</accession>
<reference evidence="1 2" key="1">
    <citation type="journal article" date="2018" name="PLoS Genet.">
        <title>Population sequencing reveals clonal diversity and ancestral inbreeding in the grapevine cultivar Chardonnay.</title>
        <authorList>
            <person name="Roach M.J."/>
            <person name="Johnson D.L."/>
            <person name="Bohlmann J."/>
            <person name="van Vuuren H.J."/>
            <person name="Jones S.J."/>
            <person name="Pretorius I.S."/>
            <person name="Schmidt S.A."/>
            <person name="Borneman A.R."/>
        </authorList>
    </citation>
    <scope>NUCLEOTIDE SEQUENCE [LARGE SCALE GENOMIC DNA]</scope>
    <source>
        <strain evidence="2">cv. Chardonnay</strain>
        <tissue evidence="1">Leaf</tissue>
    </source>
</reference>
<dbReference type="Proteomes" id="UP000288805">
    <property type="component" value="Unassembled WGS sequence"/>
</dbReference>
<evidence type="ECO:0000313" key="1">
    <source>
        <dbReference type="EMBL" id="RVW34066.1"/>
    </source>
</evidence>